<dbReference type="InterPro" id="IPR010982">
    <property type="entry name" value="Lambda_DNA-bd_dom_sf"/>
</dbReference>
<accession>A0A4R4XY61</accession>
<evidence type="ECO:0000313" key="5">
    <source>
        <dbReference type="EMBL" id="TDD36240.1"/>
    </source>
</evidence>
<evidence type="ECO:0000256" key="1">
    <source>
        <dbReference type="ARBA" id="ARBA00023015"/>
    </source>
</evidence>
<dbReference type="Gene3D" id="1.10.260.40">
    <property type="entry name" value="lambda repressor-like DNA-binding domains"/>
    <property type="match status" value="1"/>
</dbReference>
<dbReference type="EMBL" id="SMKW01000113">
    <property type="protein sequence ID" value="TDD36240.1"/>
    <property type="molecule type" value="Genomic_DNA"/>
</dbReference>
<dbReference type="PANTHER" id="PTHR30146:SF109">
    <property type="entry name" value="HTH-TYPE TRANSCRIPTIONAL REGULATOR GALS"/>
    <property type="match status" value="1"/>
</dbReference>
<dbReference type="OrthoDB" id="3467214at2"/>
<dbReference type="GO" id="GO:0000976">
    <property type="term" value="F:transcription cis-regulatory region binding"/>
    <property type="evidence" value="ECO:0007669"/>
    <property type="project" value="TreeGrafter"/>
</dbReference>
<dbReference type="AlphaFoldDB" id="A0A4R4XY61"/>
<dbReference type="SUPFAM" id="SSF53822">
    <property type="entry name" value="Periplasmic binding protein-like I"/>
    <property type="match status" value="1"/>
</dbReference>
<dbReference type="PANTHER" id="PTHR30146">
    <property type="entry name" value="LACI-RELATED TRANSCRIPTIONAL REPRESSOR"/>
    <property type="match status" value="1"/>
</dbReference>
<dbReference type="Proteomes" id="UP000294947">
    <property type="component" value="Unassembled WGS sequence"/>
</dbReference>
<dbReference type="Pfam" id="PF13377">
    <property type="entry name" value="Peripla_BP_3"/>
    <property type="match status" value="1"/>
</dbReference>
<dbReference type="Pfam" id="PF00356">
    <property type="entry name" value="LacI"/>
    <property type="match status" value="1"/>
</dbReference>
<dbReference type="PROSITE" id="PS50932">
    <property type="entry name" value="HTH_LACI_2"/>
    <property type="match status" value="1"/>
</dbReference>
<dbReference type="GO" id="GO:0003700">
    <property type="term" value="F:DNA-binding transcription factor activity"/>
    <property type="evidence" value="ECO:0007669"/>
    <property type="project" value="TreeGrafter"/>
</dbReference>
<organism evidence="5 6">
    <name type="scientific">Saccharopolyspora elongata</name>
    <dbReference type="NCBI Taxonomy" id="2530387"/>
    <lineage>
        <taxon>Bacteria</taxon>
        <taxon>Bacillati</taxon>
        <taxon>Actinomycetota</taxon>
        <taxon>Actinomycetes</taxon>
        <taxon>Pseudonocardiales</taxon>
        <taxon>Pseudonocardiaceae</taxon>
        <taxon>Saccharopolyspora</taxon>
    </lineage>
</organism>
<evidence type="ECO:0000256" key="2">
    <source>
        <dbReference type="ARBA" id="ARBA00023125"/>
    </source>
</evidence>
<dbReference type="CDD" id="cd01392">
    <property type="entry name" value="HTH_LacI"/>
    <property type="match status" value="1"/>
</dbReference>
<protein>
    <submittedName>
        <fullName evidence="5">LacI family DNA-binding transcriptional regulator</fullName>
    </submittedName>
</protein>
<keyword evidence="2 5" id="KW-0238">DNA-binding</keyword>
<gene>
    <name evidence="5" type="ORF">E1288_42295</name>
</gene>
<sequence>MSTQDAPRGAPLEPRRPATLRAIAEAVGSHSSTVSRVLNGTAQERRAAASPELAERIRQIAEELDYRPNPHAASLRTRRSGLIGVLVPRLSDLVLAMVYEGIHAAAADVGLSTFVTNTDDLAQRQRTAAEVMLARRVDGMIFGDAHLDSAFLTEFAARGVPFVLVNRWSGSFPAATCDDYLGGRLVAEHFLDRGFERAAVLAGPKFASTARDRTAGYVDRYREEGIEVPGNRIVQAGLDVEEGHQGADELLAHGPAPDAIFAVNDFAAIGAIGALRDHGIRAGEDLAVAGYHDTPLAAELPIPLTSVRTPVKQMGKAAVDMLAQAMAGETPESVRLPPTLVIRASTNQG</sequence>
<dbReference type="InterPro" id="IPR000843">
    <property type="entry name" value="HTH_LacI"/>
</dbReference>
<feature type="domain" description="HTH lacI-type" evidence="4">
    <location>
        <begin position="18"/>
        <end position="77"/>
    </location>
</feature>
<dbReference type="SMART" id="SM00354">
    <property type="entry name" value="HTH_LACI"/>
    <property type="match status" value="1"/>
</dbReference>
<dbReference type="Gene3D" id="3.40.50.2300">
    <property type="match status" value="2"/>
</dbReference>
<dbReference type="CDD" id="cd06285">
    <property type="entry name" value="PBP1_LacI-like"/>
    <property type="match status" value="1"/>
</dbReference>
<reference evidence="5 6" key="1">
    <citation type="submission" date="2019-03" db="EMBL/GenBank/DDBJ databases">
        <title>Draft genome sequences of novel Actinobacteria.</title>
        <authorList>
            <person name="Sahin N."/>
            <person name="Ay H."/>
            <person name="Saygin H."/>
        </authorList>
    </citation>
    <scope>NUCLEOTIDE SEQUENCE [LARGE SCALE GENOMIC DNA]</scope>
    <source>
        <strain evidence="5 6">7K502</strain>
    </source>
</reference>
<dbReference type="InterPro" id="IPR046335">
    <property type="entry name" value="LacI/GalR-like_sensor"/>
</dbReference>
<evidence type="ECO:0000256" key="3">
    <source>
        <dbReference type="ARBA" id="ARBA00023163"/>
    </source>
</evidence>
<evidence type="ECO:0000313" key="6">
    <source>
        <dbReference type="Proteomes" id="UP000294947"/>
    </source>
</evidence>
<comment type="caution">
    <text evidence="5">The sequence shown here is derived from an EMBL/GenBank/DDBJ whole genome shotgun (WGS) entry which is preliminary data.</text>
</comment>
<keyword evidence="1" id="KW-0805">Transcription regulation</keyword>
<name>A0A4R4XY61_9PSEU</name>
<proteinExistence type="predicted"/>
<dbReference type="InterPro" id="IPR028082">
    <property type="entry name" value="Peripla_BP_I"/>
</dbReference>
<keyword evidence="6" id="KW-1185">Reference proteome</keyword>
<dbReference type="RefSeq" id="WP_132494395.1">
    <property type="nucleotide sequence ID" value="NZ_SMKW01000113.1"/>
</dbReference>
<evidence type="ECO:0000259" key="4">
    <source>
        <dbReference type="PROSITE" id="PS50932"/>
    </source>
</evidence>
<keyword evidence="3" id="KW-0804">Transcription</keyword>
<dbReference type="SUPFAM" id="SSF47413">
    <property type="entry name" value="lambda repressor-like DNA-binding domains"/>
    <property type="match status" value="1"/>
</dbReference>